<reference evidence="1 2" key="1">
    <citation type="submission" date="2018-10" db="EMBL/GenBank/DDBJ databases">
        <title>Oceanobacillus sp. YLB-02 draft genome.</title>
        <authorList>
            <person name="Yu L."/>
        </authorList>
    </citation>
    <scope>NUCLEOTIDE SEQUENCE [LARGE SCALE GENOMIC DNA]</scope>
    <source>
        <strain evidence="1 2">YLB-02</strain>
    </source>
</reference>
<protein>
    <submittedName>
        <fullName evidence="1">Uncharacterized protein</fullName>
    </submittedName>
</protein>
<name>A0A498DH52_9BACI</name>
<comment type="caution">
    <text evidence="1">The sequence shown here is derived from an EMBL/GenBank/DDBJ whole genome shotgun (WGS) entry which is preliminary data.</text>
</comment>
<accession>A0A498DH52</accession>
<gene>
    <name evidence="1" type="ORF">D8M04_00685</name>
</gene>
<organism evidence="1 2">
    <name type="scientific">Oceanobacillus piezotolerans</name>
    <dbReference type="NCBI Taxonomy" id="2448030"/>
    <lineage>
        <taxon>Bacteria</taxon>
        <taxon>Bacillati</taxon>
        <taxon>Bacillota</taxon>
        <taxon>Bacilli</taxon>
        <taxon>Bacillales</taxon>
        <taxon>Bacillaceae</taxon>
        <taxon>Oceanobacillus</taxon>
    </lineage>
</organism>
<dbReference type="OrthoDB" id="2406167at2"/>
<evidence type="ECO:0000313" key="1">
    <source>
        <dbReference type="EMBL" id="RLL47829.1"/>
    </source>
</evidence>
<dbReference type="Proteomes" id="UP000270219">
    <property type="component" value="Unassembled WGS sequence"/>
</dbReference>
<sequence length="69" mass="8368">MAIPIMDNFNYHVLAKEVGLMIGIPNTLYCFTVSRFSTAYTERWKCKWIAWRETYQKDRRRIYKSKSHC</sequence>
<evidence type="ECO:0000313" key="2">
    <source>
        <dbReference type="Proteomes" id="UP000270219"/>
    </source>
</evidence>
<dbReference type="RefSeq" id="WP_121520397.1">
    <property type="nucleotide sequence ID" value="NZ_RCHR01000001.1"/>
</dbReference>
<dbReference type="EMBL" id="RCHR01000001">
    <property type="protein sequence ID" value="RLL47829.1"/>
    <property type="molecule type" value="Genomic_DNA"/>
</dbReference>
<dbReference type="AlphaFoldDB" id="A0A498DH52"/>
<proteinExistence type="predicted"/>
<keyword evidence="2" id="KW-1185">Reference proteome</keyword>